<dbReference type="InterPro" id="IPR021309">
    <property type="entry name" value="YgaP-like_TM"/>
</dbReference>
<dbReference type="RefSeq" id="WP_203365734.1">
    <property type="nucleotide sequence ID" value="NZ_WSFT01000021.1"/>
</dbReference>
<reference evidence="2" key="1">
    <citation type="submission" date="2019-12" db="EMBL/GenBank/DDBJ databases">
        <title>Clostridiaceae gen. nov. sp. nov., isolated from sediment in Xinjiang, China.</title>
        <authorList>
            <person name="Zhang R."/>
        </authorList>
    </citation>
    <scope>NUCLEOTIDE SEQUENCE</scope>
    <source>
        <strain evidence="2">D2Q-11</strain>
    </source>
</reference>
<proteinExistence type="predicted"/>
<dbReference type="Pfam" id="PF11127">
    <property type="entry name" value="YgaP-like_TM"/>
    <property type="match status" value="1"/>
</dbReference>
<organism evidence="2 3">
    <name type="scientific">Anaeromonas frigoriresistens</name>
    <dbReference type="NCBI Taxonomy" id="2683708"/>
    <lineage>
        <taxon>Bacteria</taxon>
        <taxon>Bacillati</taxon>
        <taxon>Bacillota</taxon>
        <taxon>Tissierellia</taxon>
        <taxon>Tissierellales</taxon>
        <taxon>Thermohalobacteraceae</taxon>
        <taxon>Anaeromonas</taxon>
    </lineage>
</organism>
<gene>
    <name evidence="2" type="ORF">GOQ27_05005</name>
</gene>
<dbReference type="AlphaFoldDB" id="A0A942USJ6"/>
<evidence type="ECO:0000313" key="3">
    <source>
        <dbReference type="Proteomes" id="UP000724672"/>
    </source>
</evidence>
<accession>A0A942USJ6</accession>
<comment type="caution">
    <text evidence="2">The sequence shown here is derived from an EMBL/GenBank/DDBJ whole genome shotgun (WGS) entry which is preliminary data.</text>
</comment>
<dbReference type="Proteomes" id="UP000724672">
    <property type="component" value="Unassembled WGS sequence"/>
</dbReference>
<dbReference type="EMBL" id="WSFT01000021">
    <property type="protein sequence ID" value="MBS4537808.1"/>
    <property type="molecule type" value="Genomic_DNA"/>
</dbReference>
<name>A0A942USJ6_9FIRM</name>
<sequence length="70" mass="7684">MKKNVGNLDAYVRITGGLTLFGYGILRNSKSSIMLGSMKVAEGITRFCPMLYLMGASTNDDTITFELTQK</sequence>
<feature type="domain" description="Inner membrane protein YgaP-like transmembrane" evidence="1">
    <location>
        <begin position="1"/>
        <end position="59"/>
    </location>
</feature>
<keyword evidence="3" id="KW-1185">Reference proteome</keyword>
<evidence type="ECO:0000259" key="1">
    <source>
        <dbReference type="Pfam" id="PF11127"/>
    </source>
</evidence>
<evidence type="ECO:0000313" key="2">
    <source>
        <dbReference type="EMBL" id="MBS4537808.1"/>
    </source>
</evidence>
<protein>
    <submittedName>
        <fullName evidence="2">DUF2892 domain-containing protein</fullName>
    </submittedName>
</protein>